<dbReference type="RefSeq" id="WP_119322315.1">
    <property type="nucleotide sequence ID" value="NZ_AP025739.1"/>
</dbReference>
<dbReference type="KEGG" id="ccot:CCAX7_34530"/>
<dbReference type="EMBL" id="AP025739">
    <property type="protein sequence ID" value="BDI31402.1"/>
    <property type="molecule type" value="Genomic_DNA"/>
</dbReference>
<name>A0A402CYB4_9BACT</name>
<reference evidence="1 2" key="1">
    <citation type="journal article" date="2019" name="Int. J. Syst. Evol. Microbiol.">
        <title>Capsulimonas corticalis gen. nov., sp. nov., an aerobic capsulated bacterium, of a novel bacterial order, Capsulimonadales ord. nov., of the class Armatimonadia of the phylum Armatimonadetes.</title>
        <authorList>
            <person name="Li J."/>
            <person name="Kudo C."/>
            <person name="Tonouchi A."/>
        </authorList>
    </citation>
    <scope>NUCLEOTIDE SEQUENCE [LARGE SCALE GENOMIC DNA]</scope>
    <source>
        <strain evidence="1 2">AX-7</strain>
    </source>
</reference>
<evidence type="ECO:0000313" key="1">
    <source>
        <dbReference type="EMBL" id="BDI31402.1"/>
    </source>
</evidence>
<dbReference type="AlphaFoldDB" id="A0A402CYB4"/>
<evidence type="ECO:0000313" key="2">
    <source>
        <dbReference type="Proteomes" id="UP000287394"/>
    </source>
</evidence>
<gene>
    <name evidence="1" type="ORF">CCAX7_34530</name>
</gene>
<organism evidence="1 2">
    <name type="scientific">Capsulimonas corticalis</name>
    <dbReference type="NCBI Taxonomy" id="2219043"/>
    <lineage>
        <taxon>Bacteria</taxon>
        <taxon>Bacillati</taxon>
        <taxon>Armatimonadota</taxon>
        <taxon>Armatimonadia</taxon>
        <taxon>Capsulimonadales</taxon>
        <taxon>Capsulimonadaceae</taxon>
        <taxon>Capsulimonas</taxon>
    </lineage>
</organism>
<dbReference type="Proteomes" id="UP000287394">
    <property type="component" value="Chromosome"/>
</dbReference>
<keyword evidence="2" id="KW-1185">Reference proteome</keyword>
<accession>A0A402CYB4</accession>
<sequence>MAAKVCPRCGAQYASLKSATCPTCFAKLITVDDETAREMAAVRAEIENSEEFQEAKEVDDEQFRQQSFGACLGVVGITFLTLIVAIVLIVVAVKRYGHHPAAATRAAGPIAKGAPGDPLTELPVTGAKLADVMPPKMAPFERTEMDQDTVLSGTLTPIYHAAYRQGAAAAPAIDLYAIPTGQPTPEQNAFRTSIALVTHIGGGPPRPMLIFATQHWRYAAVGQAQAGAPPLQDLSSSLKTYFSTL</sequence>
<protein>
    <submittedName>
        <fullName evidence="1">Uncharacterized protein</fullName>
    </submittedName>
</protein>
<proteinExistence type="predicted"/>